<dbReference type="EMBL" id="JAUJFI010000015">
    <property type="protein sequence ID" value="MDQ2102112.1"/>
    <property type="molecule type" value="Genomic_DNA"/>
</dbReference>
<sequence length="130" mass="14392">MTDKALGRAAEIARLNDHLRRSFEGGRVVITSGIAALDPLHINLILAGVRTFNAFAADNDPYGEHDCATLMVRGVRVMWKIDYYDPTMTYLSSDPADPSVTVRVLTIMLADEFCGVRACEMLIQTNRDSD</sequence>
<protein>
    <submittedName>
        <fullName evidence="1">DUF3768 domain-containing protein</fullName>
    </submittedName>
</protein>
<dbReference type="Pfam" id="PF12599">
    <property type="entry name" value="DUF3768"/>
    <property type="match status" value="1"/>
</dbReference>
<comment type="caution">
    <text evidence="1">The sequence shown here is derived from an EMBL/GenBank/DDBJ whole genome shotgun (WGS) entry which is preliminary data.</text>
</comment>
<organism evidence="1 2">
    <name type="scientific">Azospirillum isscasi</name>
    <dbReference type="NCBI Taxonomy" id="3053926"/>
    <lineage>
        <taxon>Bacteria</taxon>
        <taxon>Pseudomonadati</taxon>
        <taxon>Pseudomonadota</taxon>
        <taxon>Alphaproteobacteria</taxon>
        <taxon>Rhodospirillales</taxon>
        <taxon>Azospirillaceae</taxon>
        <taxon>Azospirillum</taxon>
    </lineage>
</organism>
<dbReference type="RefSeq" id="WP_306704094.1">
    <property type="nucleotide sequence ID" value="NZ_JAUJFI010000015.1"/>
</dbReference>
<name>A0ABU0WDZ1_9PROT</name>
<accession>A0ABU0WDZ1</accession>
<dbReference type="Proteomes" id="UP001227317">
    <property type="component" value="Unassembled WGS sequence"/>
</dbReference>
<evidence type="ECO:0000313" key="1">
    <source>
        <dbReference type="EMBL" id="MDQ2102112.1"/>
    </source>
</evidence>
<reference evidence="1 2" key="1">
    <citation type="submission" date="2023-06" db="EMBL/GenBank/DDBJ databases">
        <title>Azospirillum isscasensis sp.nov, a bacterium isolated from rhizosphere soil of rice.</title>
        <authorList>
            <person name="Wang H."/>
        </authorList>
    </citation>
    <scope>NUCLEOTIDE SEQUENCE [LARGE SCALE GENOMIC DNA]</scope>
    <source>
        <strain evidence="1 2">C340-1</strain>
    </source>
</reference>
<evidence type="ECO:0000313" key="2">
    <source>
        <dbReference type="Proteomes" id="UP001227317"/>
    </source>
</evidence>
<dbReference type="InterPro" id="IPR022243">
    <property type="entry name" value="DUF3768"/>
</dbReference>
<keyword evidence="2" id="KW-1185">Reference proteome</keyword>
<gene>
    <name evidence="1" type="ORF">QSG27_05315</name>
</gene>
<proteinExistence type="predicted"/>